<dbReference type="GO" id="GO:0016763">
    <property type="term" value="F:pentosyltransferase activity"/>
    <property type="evidence" value="ECO:0007669"/>
    <property type="project" value="TreeGrafter"/>
</dbReference>
<comment type="caution">
    <text evidence="10">The sequence shown here is derived from an EMBL/GenBank/DDBJ whole genome shotgun (WGS) entry which is preliminary data.</text>
</comment>
<evidence type="ECO:0000256" key="7">
    <source>
        <dbReference type="ARBA" id="ARBA00023136"/>
    </source>
</evidence>
<feature type="transmembrane region" description="Helical" evidence="8">
    <location>
        <begin position="263"/>
        <end position="281"/>
    </location>
</feature>
<feature type="transmembrane region" description="Helical" evidence="8">
    <location>
        <begin position="141"/>
        <end position="159"/>
    </location>
</feature>
<accession>A0A1F8EDN7</accession>
<dbReference type="InterPro" id="IPR050297">
    <property type="entry name" value="LipidA_mod_glycosyltrf_83"/>
</dbReference>
<evidence type="ECO:0000256" key="5">
    <source>
        <dbReference type="ARBA" id="ARBA00022692"/>
    </source>
</evidence>
<keyword evidence="5 8" id="KW-0812">Transmembrane</keyword>
<dbReference type="PANTHER" id="PTHR33908:SF11">
    <property type="entry name" value="MEMBRANE PROTEIN"/>
    <property type="match status" value="1"/>
</dbReference>
<evidence type="ECO:0000256" key="4">
    <source>
        <dbReference type="ARBA" id="ARBA00022679"/>
    </source>
</evidence>
<dbReference type="Pfam" id="PF13231">
    <property type="entry name" value="PMT_2"/>
    <property type="match status" value="1"/>
</dbReference>
<dbReference type="STRING" id="1802661.A2649_01295"/>
<feature type="transmembrane region" description="Helical" evidence="8">
    <location>
        <begin position="293"/>
        <end position="318"/>
    </location>
</feature>
<keyword evidence="3" id="KW-0328">Glycosyltransferase</keyword>
<dbReference type="InterPro" id="IPR038731">
    <property type="entry name" value="RgtA/B/C-like"/>
</dbReference>
<evidence type="ECO:0000313" key="11">
    <source>
        <dbReference type="Proteomes" id="UP000176893"/>
    </source>
</evidence>
<gene>
    <name evidence="10" type="ORF">A2649_01295</name>
</gene>
<dbReference type="AlphaFoldDB" id="A0A1F8EDN7"/>
<feature type="transmembrane region" description="Helical" evidence="8">
    <location>
        <begin position="330"/>
        <end position="348"/>
    </location>
</feature>
<dbReference type="EMBL" id="MGJB01000006">
    <property type="protein sequence ID" value="OGM98981.1"/>
    <property type="molecule type" value="Genomic_DNA"/>
</dbReference>
<feature type="transmembrane region" description="Helical" evidence="8">
    <location>
        <begin position="109"/>
        <end position="129"/>
    </location>
</feature>
<dbReference type="PANTHER" id="PTHR33908">
    <property type="entry name" value="MANNOSYLTRANSFERASE YKCB-RELATED"/>
    <property type="match status" value="1"/>
</dbReference>
<evidence type="ECO:0000256" key="8">
    <source>
        <dbReference type="SAM" id="Phobius"/>
    </source>
</evidence>
<dbReference type="GO" id="GO:0009103">
    <property type="term" value="P:lipopolysaccharide biosynthetic process"/>
    <property type="evidence" value="ECO:0007669"/>
    <property type="project" value="UniProtKB-ARBA"/>
</dbReference>
<dbReference type="Proteomes" id="UP000176893">
    <property type="component" value="Unassembled WGS sequence"/>
</dbReference>
<keyword evidence="7 8" id="KW-0472">Membrane</keyword>
<proteinExistence type="predicted"/>
<feature type="transmembrane region" description="Helical" evidence="8">
    <location>
        <begin position="392"/>
        <end position="410"/>
    </location>
</feature>
<protein>
    <recommendedName>
        <fullName evidence="9">Glycosyltransferase RgtA/B/C/D-like domain-containing protein</fullName>
    </recommendedName>
</protein>
<evidence type="ECO:0000256" key="2">
    <source>
        <dbReference type="ARBA" id="ARBA00022475"/>
    </source>
</evidence>
<feature type="transmembrane region" description="Helical" evidence="8">
    <location>
        <begin position="233"/>
        <end position="256"/>
    </location>
</feature>
<keyword evidence="2" id="KW-1003">Cell membrane</keyword>
<dbReference type="GO" id="GO:0005886">
    <property type="term" value="C:plasma membrane"/>
    <property type="evidence" value="ECO:0007669"/>
    <property type="project" value="UniProtKB-SubCell"/>
</dbReference>
<name>A0A1F8EDN7_9BACT</name>
<reference evidence="10 11" key="1">
    <citation type="journal article" date="2016" name="Nat. Commun.">
        <title>Thousands of microbial genomes shed light on interconnected biogeochemical processes in an aquifer system.</title>
        <authorList>
            <person name="Anantharaman K."/>
            <person name="Brown C.T."/>
            <person name="Hug L.A."/>
            <person name="Sharon I."/>
            <person name="Castelle C.J."/>
            <person name="Probst A.J."/>
            <person name="Thomas B.C."/>
            <person name="Singh A."/>
            <person name="Wilkins M.J."/>
            <person name="Karaoz U."/>
            <person name="Brodie E.L."/>
            <person name="Williams K.H."/>
            <person name="Hubbard S.S."/>
            <person name="Banfield J.F."/>
        </authorList>
    </citation>
    <scope>NUCLEOTIDE SEQUENCE [LARGE SCALE GENOMIC DNA]</scope>
</reference>
<keyword evidence="6 8" id="KW-1133">Transmembrane helix</keyword>
<evidence type="ECO:0000256" key="1">
    <source>
        <dbReference type="ARBA" id="ARBA00004651"/>
    </source>
</evidence>
<evidence type="ECO:0000313" key="10">
    <source>
        <dbReference type="EMBL" id="OGM98981.1"/>
    </source>
</evidence>
<feature type="transmembrane region" description="Helical" evidence="8">
    <location>
        <begin position="354"/>
        <end position="372"/>
    </location>
</feature>
<organism evidence="10 11">
    <name type="scientific">Candidatus Yanofskybacteria bacterium RIFCSPHIGHO2_01_FULL_41_26</name>
    <dbReference type="NCBI Taxonomy" id="1802661"/>
    <lineage>
        <taxon>Bacteria</taxon>
        <taxon>Candidatus Yanofskyibacteriota</taxon>
    </lineage>
</organism>
<evidence type="ECO:0000259" key="9">
    <source>
        <dbReference type="Pfam" id="PF13231"/>
    </source>
</evidence>
<evidence type="ECO:0000256" key="6">
    <source>
        <dbReference type="ARBA" id="ARBA00022989"/>
    </source>
</evidence>
<keyword evidence="4" id="KW-0808">Transferase</keyword>
<feature type="domain" description="Glycosyltransferase RgtA/B/C/D-like" evidence="9">
    <location>
        <begin position="113"/>
        <end position="232"/>
    </location>
</feature>
<feature type="transmembrane region" description="Helical" evidence="8">
    <location>
        <begin position="194"/>
        <end position="221"/>
    </location>
</feature>
<comment type="subcellular location">
    <subcellularLocation>
        <location evidence="1">Cell membrane</location>
        <topology evidence="1">Multi-pass membrane protein</topology>
    </subcellularLocation>
</comment>
<sequence length="533" mass="61843">MIQFSNSLMVKVAIIFLLAVTFLLPFFSSQNFSPASDEITHLPSGYSYWKTGQITLNPQHPPFVKLISSFPLLFMNLKFDSQDPDLVGPFKNEWKFGKKFLTSNNVDRLLFWGRLPIMLFSVLLGFYIYRWAFEMFNSKAGLLSLFLYAFMPNIIAHAQFVTTDLALALFSFVAFYYLWKFVKTNINKHLIYSGLFLGLALSSKFSAVVFLPVILFLIFVYAKSGRNDFNSVVSGFVKMTAIMIIPAFVVVYFSYFMPTDSGFYLKGINMVYADANIYYSFYLNGQFSQNGWWYYFLEAFLIKTPIPVLAALVFALVFHKKLNISNRDKLFIFMPVVFFLFVTNLKAHNLGVRYLLPVFPFLTLYAGGLVRLTENWKFKIENSRTKIKTGTILIFVLAIWYVFSAVSIYPDYLAYFNEFIGGSANGHKYLDDSNLEWKHDLKRLAEYQKKYPDTKIVNSDANIYFDPKYYGIKNIIPSTETSISNLSGRYAVNINFLIRLKELSQMRLDDRLDWSSFYQPIDRVGYSFLVYEF</sequence>
<evidence type="ECO:0000256" key="3">
    <source>
        <dbReference type="ARBA" id="ARBA00022676"/>
    </source>
</evidence>
<feature type="transmembrane region" description="Helical" evidence="8">
    <location>
        <begin position="165"/>
        <end position="182"/>
    </location>
</feature>